<proteinExistence type="predicted"/>
<name>A0AAW2IX06_9LAMI</name>
<dbReference type="AlphaFoldDB" id="A0AAW2IX06"/>
<dbReference type="SUPFAM" id="SSF56672">
    <property type="entry name" value="DNA/RNA polymerases"/>
    <property type="match status" value="1"/>
</dbReference>
<reference evidence="2" key="1">
    <citation type="submission" date="2020-06" db="EMBL/GenBank/DDBJ databases">
        <authorList>
            <person name="Li T."/>
            <person name="Hu X."/>
            <person name="Zhang T."/>
            <person name="Song X."/>
            <person name="Zhang H."/>
            <person name="Dai N."/>
            <person name="Sheng W."/>
            <person name="Hou X."/>
            <person name="Wei L."/>
        </authorList>
    </citation>
    <scope>NUCLEOTIDE SEQUENCE</scope>
    <source>
        <strain evidence="2">KEN8</strain>
        <tissue evidence="2">Leaf</tissue>
    </source>
</reference>
<dbReference type="PANTHER" id="PTHR37610">
    <property type="entry name" value="CCHC-TYPE DOMAIN-CONTAINING PROTEIN"/>
    <property type="match status" value="1"/>
</dbReference>
<comment type="caution">
    <text evidence="2">The sequence shown here is derived from an EMBL/GenBank/DDBJ whole genome shotgun (WGS) entry which is preliminary data.</text>
</comment>
<dbReference type="InterPro" id="IPR013103">
    <property type="entry name" value="RVT_2"/>
</dbReference>
<organism evidence="2">
    <name type="scientific">Sesamum calycinum</name>
    <dbReference type="NCBI Taxonomy" id="2727403"/>
    <lineage>
        <taxon>Eukaryota</taxon>
        <taxon>Viridiplantae</taxon>
        <taxon>Streptophyta</taxon>
        <taxon>Embryophyta</taxon>
        <taxon>Tracheophyta</taxon>
        <taxon>Spermatophyta</taxon>
        <taxon>Magnoliopsida</taxon>
        <taxon>eudicotyledons</taxon>
        <taxon>Gunneridae</taxon>
        <taxon>Pentapetalae</taxon>
        <taxon>asterids</taxon>
        <taxon>lamiids</taxon>
        <taxon>Lamiales</taxon>
        <taxon>Pedaliaceae</taxon>
        <taxon>Sesamum</taxon>
    </lineage>
</organism>
<feature type="domain" description="Reverse transcriptase Ty1/copia-type" evidence="1">
    <location>
        <begin position="271"/>
        <end position="377"/>
    </location>
</feature>
<feature type="domain" description="Reverse transcriptase Ty1/copia-type" evidence="1">
    <location>
        <begin position="385"/>
        <end position="441"/>
    </location>
</feature>
<gene>
    <name evidence="2" type="ORF">Scaly_2785300</name>
</gene>
<accession>A0AAW2IX06</accession>
<evidence type="ECO:0000313" key="2">
    <source>
        <dbReference type="EMBL" id="KAL0286701.1"/>
    </source>
</evidence>
<reference evidence="2" key="2">
    <citation type="journal article" date="2024" name="Plant">
        <title>Genomic evolution and insights into agronomic trait innovations of Sesamum species.</title>
        <authorList>
            <person name="Miao H."/>
            <person name="Wang L."/>
            <person name="Qu L."/>
            <person name="Liu H."/>
            <person name="Sun Y."/>
            <person name="Le M."/>
            <person name="Wang Q."/>
            <person name="Wei S."/>
            <person name="Zheng Y."/>
            <person name="Lin W."/>
            <person name="Duan Y."/>
            <person name="Cao H."/>
            <person name="Xiong S."/>
            <person name="Wang X."/>
            <person name="Wei L."/>
            <person name="Li C."/>
            <person name="Ma Q."/>
            <person name="Ju M."/>
            <person name="Zhao R."/>
            <person name="Li G."/>
            <person name="Mu C."/>
            <person name="Tian Q."/>
            <person name="Mei H."/>
            <person name="Zhang T."/>
            <person name="Gao T."/>
            <person name="Zhang H."/>
        </authorList>
    </citation>
    <scope>NUCLEOTIDE SEQUENCE</scope>
    <source>
        <strain evidence="2">KEN8</strain>
    </source>
</reference>
<protein>
    <submittedName>
        <fullName evidence="2">Retrovirus-related Pol polyprotein from transposon RE1</fullName>
    </submittedName>
</protein>
<dbReference type="Pfam" id="PF07727">
    <property type="entry name" value="RVT_2"/>
    <property type="match status" value="2"/>
</dbReference>
<dbReference type="InterPro" id="IPR043502">
    <property type="entry name" value="DNA/RNA_pol_sf"/>
</dbReference>
<dbReference type="PANTHER" id="PTHR37610:SF40">
    <property type="entry name" value="OS01G0909600 PROTEIN"/>
    <property type="match status" value="1"/>
</dbReference>
<sequence length="444" mass="50312">MVASWILSAISKDIVEAYMYTEFVRNLWIDLESRYGQCNGPLVYQLQREIASVTQGNLSVVAYFTRLKQLLDELICLKPPQVWVCGVTKPVINLSGSHYLMQFLMGLNEYFDHVRSQILVMDPLPDVNKAFSMVFKGTNDQRKRFCNEGAYTAAAYVQKTDARNQAGIINTNVNELVKAEDQRTREVLAIGKQIGNLYVIRKSVPSYSLYSNSVNSNSENLCCSSIKTDTDIWNKRLGHASHHEPHSYKQAQHSIEWVHAMQEELQALAHNKTWELSSLPPYKKPIGCKWVYKIKMKPDDTVEWYKARLVAKGYSLIEGVDYVESFSPVAKAVTIRILLSVASAKNWPIHQLDINNAFLHDFLDEDIYMTPPEGYSVAPGQHTDSGMFVLLVYVDDVLLTGLCESSIVEVQRCLDELFTIKDLGYAKFFLGLEIAQSTHGTLVT</sequence>
<dbReference type="EMBL" id="JACGWM010001861">
    <property type="protein sequence ID" value="KAL0286701.1"/>
    <property type="molecule type" value="Genomic_DNA"/>
</dbReference>
<evidence type="ECO:0000259" key="1">
    <source>
        <dbReference type="Pfam" id="PF07727"/>
    </source>
</evidence>